<dbReference type="PANTHER" id="PTHR43649">
    <property type="entry name" value="ARABINOSE-BINDING PROTEIN-RELATED"/>
    <property type="match status" value="1"/>
</dbReference>
<dbReference type="Gene3D" id="3.40.190.10">
    <property type="entry name" value="Periplasmic binding protein-like II"/>
    <property type="match status" value="2"/>
</dbReference>
<protein>
    <recommendedName>
        <fullName evidence="5">Sugar ABC transporter substrate-binding protein</fullName>
    </recommendedName>
</protein>
<keyword evidence="2" id="KW-0813">Transport</keyword>
<dbReference type="SUPFAM" id="SSF53850">
    <property type="entry name" value="Periplasmic binding protein-like II"/>
    <property type="match status" value="1"/>
</dbReference>
<name>A0A094Q9K8_9ZZZZ</name>
<proteinExistence type="inferred from homology"/>
<keyword evidence="3" id="KW-0732">Signal</keyword>
<accession>A0A094Q9K8</accession>
<gene>
    <name evidence="4" type="ORF">GM51_4575</name>
</gene>
<sequence length="430" mass="46927">MKGNTLVRRVVAMSLSVAIAVSGSIIAVSSAKAADVELTMYSWRVEDKVFYEDVIKTFKAKNPGININYQSFPSADYQTILMSAMAAGKGPDIVHVRAYGALDQLVVPGYLSPLEMSEVKGLNKYSKDLLNSQRGFSDKRLFGVPFATQNLGIFYNAAYLREAGIFSPPKTYPEFLEQLKKVKASGRQALANGGSTHIEQMWGTIAPMFYGGTSYFDDVVDGKKTFTDPAFLKSLEAMQDLFPYMPNNATAVSYDASRALFFSGKAAFFMGGIFELGYFRTQNPKIKFNFMATPPMTPGGKQFVSTWADGGYAINSKTKSRPEALKFLNYLASKEFGQNFTDTISQISAVPGVRVRDMTLGKAASAQTKFGTPYIMLVGFRYKNPTGSSLLQTGLPNMLNGTKTAKQVAEDVNKGVGAWFAPFAGKIATP</sequence>
<dbReference type="PROSITE" id="PS01037">
    <property type="entry name" value="SBP_BACTERIAL_1"/>
    <property type="match status" value="1"/>
</dbReference>
<evidence type="ECO:0000256" key="1">
    <source>
        <dbReference type="ARBA" id="ARBA00008520"/>
    </source>
</evidence>
<dbReference type="InterPro" id="IPR006061">
    <property type="entry name" value="SBP_1_CS"/>
</dbReference>
<dbReference type="AlphaFoldDB" id="A0A094Q9K8"/>
<dbReference type="EMBL" id="JNSL01000018">
    <property type="protein sequence ID" value="KGA20915.1"/>
    <property type="molecule type" value="Genomic_DNA"/>
</dbReference>
<comment type="similarity">
    <text evidence="1">Belongs to the bacterial solute-binding protein 1 family.</text>
</comment>
<dbReference type="InterPro" id="IPR050490">
    <property type="entry name" value="Bact_solute-bd_prot1"/>
</dbReference>
<evidence type="ECO:0000256" key="2">
    <source>
        <dbReference type="ARBA" id="ARBA00022448"/>
    </source>
</evidence>
<evidence type="ECO:0000313" key="4">
    <source>
        <dbReference type="EMBL" id="KGA20915.1"/>
    </source>
</evidence>
<comment type="caution">
    <text evidence="4">The sequence shown here is derived from an EMBL/GenBank/DDBJ whole genome shotgun (WGS) entry which is preliminary data.</text>
</comment>
<dbReference type="PANTHER" id="PTHR43649:SF12">
    <property type="entry name" value="DIACETYLCHITOBIOSE BINDING PROTEIN DASA"/>
    <property type="match status" value="1"/>
</dbReference>
<dbReference type="Pfam" id="PF01547">
    <property type="entry name" value="SBP_bac_1"/>
    <property type="match status" value="1"/>
</dbReference>
<dbReference type="InterPro" id="IPR006059">
    <property type="entry name" value="SBP"/>
</dbReference>
<organism evidence="4">
    <name type="scientific">freshwater metagenome</name>
    <dbReference type="NCBI Taxonomy" id="449393"/>
    <lineage>
        <taxon>unclassified sequences</taxon>
        <taxon>metagenomes</taxon>
        <taxon>ecological metagenomes</taxon>
    </lineage>
</organism>
<reference evidence="4" key="1">
    <citation type="submission" date="2014-06" db="EMBL/GenBank/DDBJ databases">
        <title>Key roles for freshwater Actinobacteria revealed by deep metagenomic sequencing.</title>
        <authorList>
            <person name="Ghai R."/>
            <person name="Mizuno C.M."/>
            <person name="Picazo A."/>
            <person name="Camacho A."/>
            <person name="Rodriguez-Valera F."/>
        </authorList>
    </citation>
    <scope>NUCLEOTIDE SEQUENCE</scope>
</reference>
<evidence type="ECO:0000256" key="3">
    <source>
        <dbReference type="ARBA" id="ARBA00022729"/>
    </source>
</evidence>
<evidence type="ECO:0008006" key="5">
    <source>
        <dbReference type="Google" id="ProtNLM"/>
    </source>
</evidence>
<dbReference type="GO" id="GO:0055085">
    <property type="term" value="P:transmembrane transport"/>
    <property type="evidence" value="ECO:0007669"/>
    <property type="project" value="InterPro"/>
</dbReference>